<evidence type="ECO:0000313" key="1">
    <source>
        <dbReference type="EnsemblPlants" id="AUR62024007-RA:cds"/>
    </source>
</evidence>
<dbReference type="AlphaFoldDB" id="A0A803M6D4"/>
<sequence>MAARLLTQLRHHFTTANRHRFLSPQLLRPISSAGLLFRRSSDVAQPLPKDLTTSKETLSPALSEPKISVNGAKDSVKSSLNEAELAKFSAIAET</sequence>
<evidence type="ECO:0000313" key="2">
    <source>
        <dbReference type="Proteomes" id="UP000596660"/>
    </source>
</evidence>
<organism evidence="1 2">
    <name type="scientific">Chenopodium quinoa</name>
    <name type="common">Quinoa</name>
    <dbReference type="NCBI Taxonomy" id="63459"/>
    <lineage>
        <taxon>Eukaryota</taxon>
        <taxon>Viridiplantae</taxon>
        <taxon>Streptophyta</taxon>
        <taxon>Embryophyta</taxon>
        <taxon>Tracheophyta</taxon>
        <taxon>Spermatophyta</taxon>
        <taxon>Magnoliopsida</taxon>
        <taxon>eudicotyledons</taxon>
        <taxon>Gunneridae</taxon>
        <taxon>Pentapetalae</taxon>
        <taxon>Caryophyllales</taxon>
        <taxon>Chenopodiaceae</taxon>
        <taxon>Chenopodioideae</taxon>
        <taxon>Atripliceae</taxon>
        <taxon>Chenopodium</taxon>
    </lineage>
</organism>
<reference evidence="1" key="2">
    <citation type="submission" date="2021-03" db="UniProtKB">
        <authorList>
            <consortium name="EnsemblPlants"/>
        </authorList>
    </citation>
    <scope>IDENTIFICATION</scope>
</reference>
<proteinExistence type="predicted"/>
<dbReference type="EnsemblPlants" id="AUR62024007-RA">
    <property type="protein sequence ID" value="AUR62024007-RA:cds"/>
    <property type="gene ID" value="AUR62024007"/>
</dbReference>
<name>A0A803M6D4_CHEQI</name>
<dbReference type="Proteomes" id="UP000596660">
    <property type="component" value="Unplaced"/>
</dbReference>
<reference evidence="1" key="1">
    <citation type="journal article" date="2017" name="Nature">
        <title>The genome of Chenopodium quinoa.</title>
        <authorList>
            <person name="Jarvis D.E."/>
            <person name="Ho Y.S."/>
            <person name="Lightfoot D.J."/>
            <person name="Schmoeckel S.M."/>
            <person name="Li B."/>
            <person name="Borm T.J.A."/>
            <person name="Ohyanagi H."/>
            <person name="Mineta K."/>
            <person name="Michell C.T."/>
            <person name="Saber N."/>
            <person name="Kharbatia N.M."/>
            <person name="Rupper R.R."/>
            <person name="Sharp A.R."/>
            <person name="Dally N."/>
            <person name="Boughton B.A."/>
            <person name="Woo Y.H."/>
            <person name="Gao G."/>
            <person name="Schijlen E.G.W.M."/>
            <person name="Guo X."/>
            <person name="Momin A.A."/>
            <person name="Negrao S."/>
            <person name="Al-Babili S."/>
            <person name="Gehring C."/>
            <person name="Roessner U."/>
            <person name="Jung C."/>
            <person name="Murphy K."/>
            <person name="Arold S.T."/>
            <person name="Gojobori T."/>
            <person name="van der Linden C.G."/>
            <person name="van Loo E.N."/>
            <person name="Jellen E.N."/>
            <person name="Maughan P.J."/>
            <person name="Tester M."/>
        </authorList>
    </citation>
    <scope>NUCLEOTIDE SEQUENCE [LARGE SCALE GENOMIC DNA]</scope>
    <source>
        <strain evidence="1">cv. PI 614886</strain>
    </source>
</reference>
<accession>A0A803M6D4</accession>
<dbReference type="Gramene" id="AUR62024007-RA">
    <property type="protein sequence ID" value="AUR62024007-RA:cds"/>
    <property type="gene ID" value="AUR62024007"/>
</dbReference>
<keyword evidence="2" id="KW-1185">Reference proteome</keyword>
<protein>
    <submittedName>
        <fullName evidence="1">Uncharacterized protein</fullName>
    </submittedName>
</protein>